<dbReference type="Gene3D" id="2.150.10.10">
    <property type="entry name" value="Serralysin-like metalloprotease, C-terminal"/>
    <property type="match status" value="1"/>
</dbReference>
<sequence>MKKNLFTFLLLSGSSMAFGQVGINADNPSASLDILSKGNTSATKALEVNSSTAEIVTVLDNGNVGINVTNPATKLHIVSSTAGSGLRLADGSQAAGNVLISDSDGNARWVASPIDWNTNGNTGTTATSAALGTDISTGNYLGTNDGQNLVFATKKNVKAILDANGTLRGGNSTEFAGNYAAFSWGTNNSIDSSSSNVAIGRNNSVTAINGESPSVAIGSRNTVTRGAKVIGNSNSATGAYNLVFGNLNTVSGTTGITLGFTNTNDGGVAVGSSNNVGIGSFTFGTGNKAISGNGSIVLGINGQGAGNENVYANKTHVFFNENNADNTVVGINMRPSAGSVTGNGAAIQMKGVSKPNNDSCTAAEEGAIRYNSNLKRHEGCNGTIWTGMY</sequence>
<evidence type="ECO:0000256" key="1">
    <source>
        <dbReference type="SAM" id="SignalP"/>
    </source>
</evidence>
<keyword evidence="3" id="KW-1185">Reference proteome</keyword>
<dbReference type="EMBL" id="SDLV01000023">
    <property type="protein sequence ID" value="THV58951.1"/>
    <property type="molecule type" value="Genomic_DNA"/>
</dbReference>
<reference evidence="2 3" key="1">
    <citation type="submission" date="2019-01" db="EMBL/GenBank/DDBJ databases">
        <authorList>
            <person name="B I."/>
            <person name="Ch S."/>
            <person name="Ch V.R."/>
        </authorList>
    </citation>
    <scope>NUCLEOTIDE SEQUENCE [LARGE SCALE GENOMIC DNA]</scope>
    <source>
        <strain evidence="2 3">JC507</strain>
    </source>
</reference>
<proteinExistence type="predicted"/>
<evidence type="ECO:0008006" key="4">
    <source>
        <dbReference type="Google" id="ProtNLM"/>
    </source>
</evidence>
<dbReference type="Proteomes" id="UP000306038">
    <property type="component" value="Unassembled WGS sequence"/>
</dbReference>
<comment type="caution">
    <text evidence="2">The sequence shown here is derived from an EMBL/GenBank/DDBJ whole genome shotgun (WGS) entry which is preliminary data.</text>
</comment>
<organism evidence="2 3">
    <name type="scientific">Chryseobacterium candidae</name>
    <dbReference type="NCBI Taxonomy" id="1978493"/>
    <lineage>
        <taxon>Bacteria</taxon>
        <taxon>Pseudomonadati</taxon>
        <taxon>Bacteroidota</taxon>
        <taxon>Flavobacteriia</taxon>
        <taxon>Flavobacteriales</taxon>
        <taxon>Weeksellaceae</taxon>
        <taxon>Chryseobacterium group</taxon>
        <taxon>Chryseobacterium</taxon>
    </lineage>
</organism>
<feature type="chain" id="PRO_5045267082" description="Trimeric autotransporter adhesin YadA-like head domain-containing protein" evidence="1">
    <location>
        <begin position="20"/>
        <end position="389"/>
    </location>
</feature>
<dbReference type="InterPro" id="IPR011049">
    <property type="entry name" value="Serralysin-like_metalloprot_C"/>
</dbReference>
<keyword evidence="1" id="KW-0732">Signal</keyword>
<protein>
    <recommendedName>
        <fullName evidence="4">Trimeric autotransporter adhesin YadA-like head domain-containing protein</fullName>
    </recommendedName>
</protein>
<dbReference type="RefSeq" id="WP_136522216.1">
    <property type="nucleotide sequence ID" value="NZ_SDLV01000023.1"/>
</dbReference>
<gene>
    <name evidence="2" type="ORF">EK417_11320</name>
</gene>
<evidence type="ECO:0000313" key="3">
    <source>
        <dbReference type="Proteomes" id="UP000306038"/>
    </source>
</evidence>
<evidence type="ECO:0000313" key="2">
    <source>
        <dbReference type="EMBL" id="THV58951.1"/>
    </source>
</evidence>
<feature type="signal peptide" evidence="1">
    <location>
        <begin position="1"/>
        <end position="19"/>
    </location>
</feature>
<accession>A0ABY2R6D7</accession>
<name>A0ABY2R6D7_9FLAO</name>